<accession>A0ABX1ZE48</accession>
<protein>
    <recommendedName>
        <fullName evidence="1">Exonuclease domain-containing protein</fullName>
    </recommendedName>
</protein>
<evidence type="ECO:0000313" key="3">
    <source>
        <dbReference type="Proteomes" id="UP000658690"/>
    </source>
</evidence>
<dbReference type="Pfam" id="PF00929">
    <property type="entry name" value="RNase_T"/>
    <property type="match status" value="1"/>
</dbReference>
<dbReference type="Proteomes" id="UP000658690">
    <property type="component" value="Unassembled WGS sequence"/>
</dbReference>
<organism evidence="2 3">
    <name type="scientific">Paenibacillus germinis</name>
    <dbReference type="NCBI Taxonomy" id="2654979"/>
    <lineage>
        <taxon>Bacteria</taxon>
        <taxon>Bacillati</taxon>
        <taxon>Bacillota</taxon>
        <taxon>Bacilli</taxon>
        <taxon>Bacillales</taxon>
        <taxon>Paenibacillaceae</taxon>
        <taxon>Paenibacillus</taxon>
    </lineage>
</organism>
<dbReference type="PANTHER" id="PTHR30231:SF41">
    <property type="entry name" value="DNA POLYMERASE III SUBUNIT EPSILON"/>
    <property type="match status" value="1"/>
</dbReference>
<dbReference type="InterPro" id="IPR013520">
    <property type="entry name" value="Ribonucl_H"/>
</dbReference>
<evidence type="ECO:0000313" key="2">
    <source>
        <dbReference type="EMBL" id="NOU90516.1"/>
    </source>
</evidence>
<dbReference type="CDD" id="cd06127">
    <property type="entry name" value="DEDDh"/>
    <property type="match status" value="1"/>
</dbReference>
<name>A0ABX1ZE48_9BACL</name>
<dbReference type="SUPFAM" id="SSF53098">
    <property type="entry name" value="Ribonuclease H-like"/>
    <property type="match status" value="1"/>
</dbReference>
<dbReference type="EMBL" id="WHOC01000170">
    <property type="protein sequence ID" value="NOU90516.1"/>
    <property type="molecule type" value="Genomic_DNA"/>
</dbReference>
<dbReference type="PANTHER" id="PTHR30231">
    <property type="entry name" value="DNA POLYMERASE III SUBUNIT EPSILON"/>
    <property type="match status" value="1"/>
</dbReference>
<dbReference type="SMART" id="SM00479">
    <property type="entry name" value="EXOIII"/>
    <property type="match status" value="1"/>
</dbReference>
<comment type="caution">
    <text evidence="2">The sequence shown here is derived from an EMBL/GenBank/DDBJ whole genome shotgun (WGS) entry which is preliminary data.</text>
</comment>
<gene>
    <name evidence="2" type="ORF">GC102_32970</name>
</gene>
<dbReference type="InterPro" id="IPR036397">
    <property type="entry name" value="RNaseH_sf"/>
</dbReference>
<dbReference type="Gene3D" id="3.30.420.10">
    <property type="entry name" value="Ribonuclease H-like superfamily/Ribonuclease H"/>
    <property type="match status" value="1"/>
</dbReference>
<reference evidence="2 3" key="1">
    <citation type="submission" date="2019-10" db="EMBL/GenBank/DDBJ databases">
        <title>Description of Paenibacillus choica sp. nov.</title>
        <authorList>
            <person name="Carlier A."/>
            <person name="Qi S."/>
        </authorList>
    </citation>
    <scope>NUCLEOTIDE SEQUENCE [LARGE SCALE GENOMIC DNA]</scope>
    <source>
        <strain evidence="2 3">LMG 31460</strain>
    </source>
</reference>
<keyword evidence="3" id="KW-1185">Reference proteome</keyword>
<proteinExistence type="predicted"/>
<evidence type="ECO:0000259" key="1">
    <source>
        <dbReference type="SMART" id="SM00479"/>
    </source>
</evidence>
<feature type="domain" description="Exonuclease" evidence="1">
    <location>
        <begin position="42"/>
        <end position="212"/>
    </location>
</feature>
<dbReference type="InterPro" id="IPR012337">
    <property type="entry name" value="RNaseH-like_sf"/>
</dbReference>
<sequence>MGKNPHYIRLFNKDVNHVNIHYLSETEYLVKDVLVDHIHERPFCIFDLEGTGIFVEKEYITQFGAIIYQNGKILRKFSSLVKSPKLVPERVEQLTGISNESLTNAPAFAEAYQQFIDFCGTAVLVTQAGYEYDLPMLHKHCRMSNISLFENRVIDTKALFAKLHPELFDVFSTDYLVRHYQIKTNDIKRHDALGDCVLISRILDQILMEYKERNIYEFNIKEGLTVKRFAIPAMYLKEE</sequence>